<gene>
    <name evidence="3" type="ORF">G1H19_16410</name>
</gene>
<protein>
    <submittedName>
        <fullName evidence="3">Uncharacterized protein</fullName>
    </submittedName>
</protein>
<dbReference type="AlphaFoldDB" id="A0A7K3WI33"/>
<keyword evidence="4" id="KW-1185">Reference proteome</keyword>
<keyword evidence="2" id="KW-0472">Membrane</keyword>
<dbReference type="EMBL" id="JAAGWK010000024">
    <property type="protein sequence ID" value="NEL55569.1"/>
    <property type="molecule type" value="Genomic_DNA"/>
</dbReference>
<accession>A0A7K3WI33</accession>
<evidence type="ECO:0000256" key="2">
    <source>
        <dbReference type="SAM" id="Phobius"/>
    </source>
</evidence>
<feature type="compositionally biased region" description="Low complexity" evidence="1">
    <location>
        <begin position="317"/>
        <end position="358"/>
    </location>
</feature>
<proteinExistence type="predicted"/>
<evidence type="ECO:0000313" key="3">
    <source>
        <dbReference type="EMBL" id="NEL55569.1"/>
    </source>
</evidence>
<keyword evidence="2" id="KW-0812">Transmembrane</keyword>
<comment type="caution">
    <text evidence="3">The sequence shown here is derived from an EMBL/GenBank/DDBJ whole genome shotgun (WGS) entry which is preliminary data.</text>
</comment>
<feature type="compositionally biased region" description="Pro residues" evidence="1">
    <location>
        <begin position="359"/>
        <end position="370"/>
    </location>
</feature>
<feature type="transmembrane region" description="Helical" evidence="2">
    <location>
        <begin position="149"/>
        <end position="170"/>
    </location>
</feature>
<dbReference type="RefSeq" id="WP_152730901.1">
    <property type="nucleotide sequence ID" value="NZ_JAABOZ010000004.1"/>
</dbReference>
<reference evidence="3 4" key="1">
    <citation type="submission" date="2020-02" db="EMBL/GenBank/DDBJ databases">
        <title>The whole genome sequence of CPCC 205119.</title>
        <authorList>
            <person name="Jiang Z."/>
        </authorList>
    </citation>
    <scope>NUCLEOTIDE SEQUENCE [LARGE SCALE GENOMIC DNA]</scope>
    <source>
        <strain evidence="3 4">CPCC 205119</strain>
    </source>
</reference>
<evidence type="ECO:0000256" key="1">
    <source>
        <dbReference type="SAM" id="MobiDB-lite"/>
    </source>
</evidence>
<organism evidence="3 4">
    <name type="scientific">Goekera deserti</name>
    <dbReference type="NCBI Taxonomy" id="2497753"/>
    <lineage>
        <taxon>Bacteria</taxon>
        <taxon>Bacillati</taxon>
        <taxon>Actinomycetota</taxon>
        <taxon>Actinomycetes</taxon>
        <taxon>Geodermatophilales</taxon>
        <taxon>Geodermatophilaceae</taxon>
        <taxon>Goekera</taxon>
    </lineage>
</organism>
<evidence type="ECO:0000313" key="4">
    <source>
        <dbReference type="Proteomes" id="UP000470470"/>
    </source>
</evidence>
<feature type="region of interest" description="Disordered" evidence="1">
    <location>
        <begin position="306"/>
        <end position="370"/>
    </location>
</feature>
<sequence length="370" mass="38381">MTSPDTVDRSTGRRDETADYARQVRAALADVPRERLTEVLEDLEEHLAEVAAESEEPLVQRLGPASAYAEELRASAGLAPGPVRRAGRLSWDRVDPLLDRARAAQPVREVADFLPELRPAWWVARAWLGLLALDRVVAGGWSLLPEFGLGPVVGLVLLAAAVTASVRFGRRTQEHPDPARRPLVLAGNGALALLAVATVLGVGANPAAQAGPVYGDYAESSGSGGTLAHEDGTPITNVHPFSATGEPLSGVLLYDQDGRPIDNLADWTADGVPVERVVAPGAPPAPRNSYPQQQRAYAYDEYGRAVPVQPAPPTGPAPTTTAAPTPTPTSGAASSAPASTTDAPAAETPGTTAPAGPAEEPPPAEPTPSP</sequence>
<dbReference type="Pfam" id="PF22564">
    <property type="entry name" value="HAAS"/>
    <property type="match status" value="1"/>
</dbReference>
<feature type="transmembrane region" description="Helical" evidence="2">
    <location>
        <begin position="182"/>
        <end position="204"/>
    </location>
</feature>
<keyword evidence="2" id="KW-1133">Transmembrane helix</keyword>
<name>A0A7K3WI33_9ACTN</name>
<dbReference type="Proteomes" id="UP000470470">
    <property type="component" value="Unassembled WGS sequence"/>
</dbReference>